<comment type="caution">
    <text evidence="2">The sequence shown here is derived from an EMBL/GenBank/DDBJ whole genome shotgun (WGS) entry which is preliminary data.</text>
</comment>
<feature type="transmembrane region" description="Helical" evidence="1">
    <location>
        <begin position="120"/>
        <end position="143"/>
    </location>
</feature>
<protein>
    <submittedName>
        <fullName evidence="2">VUT family protein</fullName>
    </submittedName>
</protein>
<dbReference type="Pfam" id="PF02592">
    <property type="entry name" value="Vut_1"/>
    <property type="match status" value="1"/>
</dbReference>
<feature type="transmembrane region" description="Helical" evidence="1">
    <location>
        <begin position="90"/>
        <end position="108"/>
    </location>
</feature>
<keyword evidence="1" id="KW-1133">Transmembrane helix</keyword>
<dbReference type="Proteomes" id="UP001214854">
    <property type="component" value="Unassembled WGS sequence"/>
</dbReference>
<evidence type="ECO:0000313" key="2">
    <source>
        <dbReference type="EMBL" id="MDC7684768.1"/>
    </source>
</evidence>
<sequence length="188" mass="20774">MDFKSFGTKFITGRTPWTYLYLALIPFINWCFAAVPQIPLPDHGSWTPMSIVTGFVLVVRDFAQREIKHWVIAALGVGLALSFLTSDPAVALGSTCAFAVSELIDWAIFTFMKRPLSQRVAISTAISSPVDSAVFYMIASISIPGIFNIWSLTTSVLSKLAGVLVVYLVLRQHETRPINERQAANTFD</sequence>
<evidence type="ECO:0000313" key="3">
    <source>
        <dbReference type="Proteomes" id="UP001214854"/>
    </source>
</evidence>
<organism evidence="2 3">
    <name type="scientific">Asticcacaulis aquaticus</name>
    <dbReference type="NCBI Taxonomy" id="2984212"/>
    <lineage>
        <taxon>Bacteria</taxon>
        <taxon>Pseudomonadati</taxon>
        <taxon>Pseudomonadota</taxon>
        <taxon>Alphaproteobacteria</taxon>
        <taxon>Caulobacterales</taxon>
        <taxon>Caulobacteraceae</taxon>
        <taxon>Asticcacaulis</taxon>
    </lineage>
</organism>
<name>A0ABT5HXK8_9CAUL</name>
<keyword evidence="1" id="KW-0472">Membrane</keyword>
<dbReference type="InterPro" id="IPR003744">
    <property type="entry name" value="YhhQ"/>
</dbReference>
<evidence type="ECO:0000256" key="1">
    <source>
        <dbReference type="SAM" id="Phobius"/>
    </source>
</evidence>
<keyword evidence="3" id="KW-1185">Reference proteome</keyword>
<reference evidence="2 3" key="1">
    <citation type="submission" date="2023-01" db="EMBL/GenBank/DDBJ databases">
        <title>Novel species of the genus Asticcacaulis isolated from rivers.</title>
        <authorList>
            <person name="Lu H."/>
        </authorList>
    </citation>
    <scope>NUCLEOTIDE SEQUENCE [LARGE SCALE GENOMIC DNA]</scope>
    <source>
        <strain evidence="2 3">BYS171W</strain>
    </source>
</reference>
<gene>
    <name evidence="2" type="ORF">PQU92_15895</name>
</gene>
<accession>A0ABT5HXK8</accession>
<dbReference type="EMBL" id="JAQQKX010000015">
    <property type="protein sequence ID" value="MDC7684768.1"/>
    <property type="molecule type" value="Genomic_DNA"/>
</dbReference>
<proteinExistence type="predicted"/>
<keyword evidence="1" id="KW-0812">Transmembrane</keyword>
<dbReference type="RefSeq" id="WP_272749239.1">
    <property type="nucleotide sequence ID" value="NZ_JAQQKX010000015.1"/>
</dbReference>
<feature type="transmembrane region" description="Helical" evidence="1">
    <location>
        <begin position="20"/>
        <end position="38"/>
    </location>
</feature>